<feature type="transmembrane region" description="Helical" evidence="5">
    <location>
        <begin position="46"/>
        <end position="64"/>
    </location>
</feature>
<dbReference type="PANTHER" id="PTHR37422:SF20">
    <property type="entry name" value="O-ANTIGEN POLYMERASE"/>
    <property type="match status" value="1"/>
</dbReference>
<keyword evidence="7" id="KW-0436">Ligase</keyword>
<evidence type="ECO:0000256" key="3">
    <source>
        <dbReference type="ARBA" id="ARBA00022989"/>
    </source>
</evidence>
<evidence type="ECO:0000313" key="8">
    <source>
        <dbReference type="Proteomes" id="UP000189941"/>
    </source>
</evidence>
<feature type="transmembrane region" description="Helical" evidence="5">
    <location>
        <begin position="305"/>
        <end position="328"/>
    </location>
</feature>
<keyword evidence="3 5" id="KW-1133">Transmembrane helix</keyword>
<evidence type="ECO:0000256" key="5">
    <source>
        <dbReference type="SAM" id="Phobius"/>
    </source>
</evidence>
<keyword evidence="4 5" id="KW-0472">Membrane</keyword>
<evidence type="ECO:0000256" key="1">
    <source>
        <dbReference type="ARBA" id="ARBA00004141"/>
    </source>
</evidence>
<protein>
    <submittedName>
        <fullName evidence="7">Lipid A core-O-antigen ligase and related enzymes</fullName>
    </submittedName>
</protein>
<keyword evidence="2 5" id="KW-0812">Transmembrane</keyword>
<dbReference type="Proteomes" id="UP000189941">
    <property type="component" value="Unassembled WGS sequence"/>
</dbReference>
<dbReference type="InterPro" id="IPR007016">
    <property type="entry name" value="O-antigen_ligase-rel_domated"/>
</dbReference>
<dbReference type="PANTHER" id="PTHR37422">
    <property type="entry name" value="TEICHURONIC ACID BIOSYNTHESIS PROTEIN TUAE"/>
    <property type="match status" value="1"/>
</dbReference>
<dbReference type="OrthoDB" id="9806320at2"/>
<evidence type="ECO:0000256" key="4">
    <source>
        <dbReference type="ARBA" id="ARBA00023136"/>
    </source>
</evidence>
<dbReference type="Pfam" id="PF04932">
    <property type="entry name" value="Wzy_C"/>
    <property type="match status" value="1"/>
</dbReference>
<accession>A0A1T4LL83</accession>
<evidence type="ECO:0000259" key="6">
    <source>
        <dbReference type="Pfam" id="PF04932"/>
    </source>
</evidence>
<gene>
    <name evidence="7" type="ORF">SAMN02746011_01127</name>
</gene>
<feature type="transmembrane region" description="Helical" evidence="5">
    <location>
        <begin position="13"/>
        <end position="39"/>
    </location>
</feature>
<dbReference type="EMBL" id="FUWO01000008">
    <property type="protein sequence ID" value="SJZ55489.1"/>
    <property type="molecule type" value="Genomic_DNA"/>
</dbReference>
<feature type="domain" description="O-antigen ligase-related" evidence="6">
    <location>
        <begin position="189"/>
        <end position="317"/>
    </location>
</feature>
<organism evidence="7 8">
    <name type="scientific">Globicatella sulfidifaciens DSM 15739</name>
    <dbReference type="NCBI Taxonomy" id="1121925"/>
    <lineage>
        <taxon>Bacteria</taxon>
        <taxon>Bacillati</taxon>
        <taxon>Bacillota</taxon>
        <taxon>Bacilli</taxon>
        <taxon>Lactobacillales</taxon>
        <taxon>Aerococcaceae</taxon>
        <taxon>Globicatella</taxon>
    </lineage>
</organism>
<dbReference type="STRING" id="1121925.SAMN02746011_01127"/>
<reference evidence="8" key="1">
    <citation type="submission" date="2017-02" db="EMBL/GenBank/DDBJ databases">
        <authorList>
            <person name="Varghese N."/>
            <person name="Submissions S."/>
        </authorList>
    </citation>
    <scope>NUCLEOTIDE SEQUENCE [LARGE SCALE GENOMIC DNA]</scope>
    <source>
        <strain evidence="8">DSM 15739</strain>
    </source>
</reference>
<evidence type="ECO:0000313" key="7">
    <source>
        <dbReference type="EMBL" id="SJZ55489.1"/>
    </source>
</evidence>
<keyword evidence="8" id="KW-1185">Reference proteome</keyword>
<proteinExistence type="predicted"/>
<dbReference type="GO" id="GO:0016020">
    <property type="term" value="C:membrane"/>
    <property type="evidence" value="ECO:0007669"/>
    <property type="project" value="UniProtKB-SubCell"/>
</dbReference>
<feature type="transmembrane region" description="Helical" evidence="5">
    <location>
        <begin position="340"/>
        <end position="363"/>
    </location>
</feature>
<sequence>MKLLIRYNLPERLLIYATMSIVLPFFISGPIIFMILLILMYQKRDSLLEILKTLSPWLVFFVYAEVVALLNYNFLGALLPLGFLLFALFFWVYRQIIKRDLFVLLMKILSIESGLISIHAISTYFKFIQERSLPWTYIITEASPQFRAESFFFNANYFGLYIVMAMVITIYWFTIAKNKWEYALVLLILSLNSISVILTASRMLIPTVLIGAFVILWFNYRRIAIAFLTLGMVGLVVIILNPSIFPRFESLAYGFEDRFMIWSNGWAIFKTRPLTGRGPLAYINFYYLVTNEADMHSHQILIDFLANYGIFGLLIFVNALTPFVRTLIEQLREPSKKKDLALLMAMGVLVLVHGLMDVSIVWLQTGYVFLLIASSPIEAFDYQTK</sequence>
<feature type="transmembrane region" description="Helical" evidence="5">
    <location>
        <begin position="151"/>
        <end position="173"/>
    </location>
</feature>
<comment type="subcellular location">
    <subcellularLocation>
        <location evidence="1">Membrane</location>
        <topology evidence="1">Multi-pass membrane protein</topology>
    </subcellularLocation>
</comment>
<name>A0A1T4LL83_9LACT</name>
<feature type="transmembrane region" description="Helical" evidence="5">
    <location>
        <begin position="227"/>
        <end position="245"/>
    </location>
</feature>
<dbReference type="GO" id="GO:0016874">
    <property type="term" value="F:ligase activity"/>
    <property type="evidence" value="ECO:0007669"/>
    <property type="project" value="UniProtKB-KW"/>
</dbReference>
<dbReference type="RefSeq" id="WP_078755877.1">
    <property type="nucleotide sequence ID" value="NZ_FUWO01000008.1"/>
</dbReference>
<dbReference type="AlphaFoldDB" id="A0A1T4LL83"/>
<dbReference type="InterPro" id="IPR051533">
    <property type="entry name" value="WaaL-like"/>
</dbReference>
<feature type="transmembrane region" description="Helical" evidence="5">
    <location>
        <begin position="204"/>
        <end position="220"/>
    </location>
</feature>
<evidence type="ECO:0000256" key="2">
    <source>
        <dbReference type="ARBA" id="ARBA00022692"/>
    </source>
</evidence>
<feature type="transmembrane region" description="Helical" evidence="5">
    <location>
        <begin position="70"/>
        <end position="92"/>
    </location>
</feature>